<dbReference type="GO" id="GO:0005096">
    <property type="term" value="F:GTPase activator activity"/>
    <property type="evidence" value="ECO:0007669"/>
    <property type="project" value="TreeGrafter"/>
</dbReference>
<accession>A0A8T2JWG2</accession>
<sequence>MKAAPEHHSLAKLAVVQHLRSCGIKIKHWNSKQRPDTGKSPGILQSEKVFGVPLHALPFLYLPQYGNIPVILIDICKYLEKHSHTEGIFRKSGSVVRQKLLKTKLDNRENCLSTALPCDVAGALKQFFRELPEPILPTDLHEAFFKAQNLGTAKERMSATMLVSCLIPEKNIHVLRYFFSFLHTIASRSDVNKMDSSNIAVIFAPNLLQSNEDGEKISANTEKKLRMQAAIVQILIEQAADIGCVPDFILEKIPGMLGVDFDGETPGPDTSEDGDGISPGERKRRKRRSVGDYVSGALNKIKTNRTPTSTPQTDRTALSSMVTPFILTPSSKRKLPADSMQGISTKKRRSIKHNLGFELLPSSLFGGGSTPASAGCNGSPCISLENLQNSLSPSVTGTKHPSSSGHSKRSKRYENRKVQRVESGKTGCFSPKISRTEMVRRSLRLRFSLSKSSKEVSTSGFPSSSRSQNIGWRLANSQELNVVTGNDKVDTPPMLSPFVSAGSKKCKSEENLLTPNLSDVSSHCMSWTGSQPLELNGVIAEMSPLTGYLCTVNCYSEPVLVTGKPPAMPTALTSLADNYMQDINSKEDSLSIEDQCCAKDTVLRITKAFAESEGDLHLLVNNKKLPVEDGFYVNVKEPEKAIGLNYGEHTFNLEKSITTALENSPACKTAISGEGEDEITVNKFVTETKCCKNVSKQTLDKCSYSNESADLSGATETIVAKAPAVLPQSKEITCIPEKGEEISAENVSEVHPTVPTARRLSRVSDHIQRFNKLCLSDCGIPQKPKSPLKFQRTPVRQSVRRINSLSVQRQNMASPIVKSVSCCGSLSSEHLLINSKSSFCQETQPSFNREARSLKNNSCPLKSVLEDLTNQDIPRLPCKKPAPINAALAGRACSRYKGSPKNPITRKTFLPSSKPLDL</sequence>
<dbReference type="OrthoDB" id="410651at2759"/>
<evidence type="ECO:0000313" key="4">
    <source>
        <dbReference type="Proteomes" id="UP000812440"/>
    </source>
</evidence>
<dbReference type="Gene3D" id="1.10.555.10">
    <property type="entry name" value="Rho GTPase activation protein"/>
    <property type="match status" value="1"/>
</dbReference>
<dbReference type="SUPFAM" id="SSF48350">
    <property type="entry name" value="GTPase activation domain, GAP"/>
    <property type="match status" value="1"/>
</dbReference>
<proteinExistence type="predicted"/>
<dbReference type="InterPro" id="IPR000198">
    <property type="entry name" value="RhoGAP_dom"/>
</dbReference>
<dbReference type="AlphaFoldDB" id="A0A8T2JWG2"/>
<feature type="region of interest" description="Disordered" evidence="1">
    <location>
        <begin position="260"/>
        <end position="295"/>
    </location>
</feature>
<comment type="caution">
    <text evidence="3">The sequence shown here is derived from an EMBL/GenBank/DDBJ whole genome shotgun (WGS) entry which is preliminary data.</text>
</comment>
<feature type="compositionally biased region" description="Basic and acidic residues" evidence="1">
    <location>
        <begin position="412"/>
        <end position="423"/>
    </location>
</feature>
<keyword evidence="4" id="KW-1185">Reference proteome</keyword>
<gene>
    <name evidence="3" type="ORF">GDO86_016288</name>
</gene>
<reference evidence="3" key="1">
    <citation type="thesis" date="2020" institute="ProQuest LLC" country="789 East Eisenhower Parkway, Ann Arbor, MI, USA">
        <title>Comparative Genomics and Chromosome Evolution.</title>
        <authorList>
            <person name="Mudd A.B."/>
        </authorList>
    </citation>
    <scope>NUCLEOTIDE SEQUENCE</scope>
    <source>
        <strain evidence="3">Female2</strain>
        <tissue evidence="3">Blood</tissue>
    </source>
</reference>
<dbReference type="InterPro" id="IPR008936">
    <property type="entry name" value="Rho_GTPase_activation_prot"/>
</dbReference>
<feature type="region of interest" description="Disordered" evidence="1">
    <location>
        <begin position="392"/>
        <end position="429"/>
    </location>
</feature>
<dbReference type="Pfam" id="PF00620">
    <property type="entry name" value="RhoGAP"/>
    <property type="match status" value="1"/>
</dbReference>
<protein>
    <recommendedName>
        <fullName evidence="2">Rho-GAP domain-containing protein</fullName>
    </recommendedName>
</protein>
<evidence type="ECO:0000259" key="2">
    <source>
        <dbReference type="PROSITE" id="PS50238"/>
    </source>
</evidence>
<dbReference type="InterPro" id="IPR042869">
    <property type="entry name" value="ARHGAP11A/B"/>
</dbReference>
<dbReference type="PANTHER" id="PTHR15670:SF6">
    <property type="entry name" value="LOC100158559 PROTEIN"/>
    <property type="match status" value="1"/>
</dbReference>
<dbReference type="CDD" id="cd04394">
    <property type="entry name" value="RhoGAP-ARHGAP11A"/>
    <property type="match status" value="1"/>
</dbReference>
<feature type="region of interest" description="Disordered" evidence="1">
    <location>
        <begin position="898"/>
        <end position="918"/>
    </location>
</feature>
<organism evidence="3 4">
    <name type="scientific">Hymenochirus boettgeri</name>
    <name type="common">Congo dwarf clawed frog</name>
    <dbReference type="NCBI Taxonomy" id="247094"/>
    <lineage>
        <taxon>Eukaryota</taxon>
        <taxon>Metazoa</taxon>
        <taxon>Chordata</taxon>
        <taxon>Craniata</taxon>
        <taxon>Vertebrata</taxon>
        <taxon>Euteleostomi</taxon>
        <taxon>Amphibia</taxon>
        <taxon>Batrachia</taxon>
        <taxon>Anura</taxon>
        <taxon>Pipoidea</taxon>
        <taxon>Pipidae</taxon>
        <taxon>Pipinae</taxon>
        <taxon>Hymenochirus</taxon>
    </lineage>
</organism>
<feature type="compositionally biased region" description="Polar residues" evidence="1">
    <location>
        <begin position="392"/>
        <end position="405"/>
    </location>
</feature>
<name>A0A8T2JWG2_9PIPI</name>
<evidence type="ECO:0000313" key="3">
    <source>
        <dbReference type="EMBL" id="KAG8449579.1"/>
    </source>
</evidence>
<dbReference type="PANTHER" id="PTHR15670">
    <property type="entry name" value="RHO GTPASE ACTIVATING PROTEIN 11A"/>
    <property type="match status" value="1"/>
</dbReference>
<dbReference type="SMART" id="SM00324">
    <property type="entry name" value="RhoGAP"/>
    <property type="match status" value="1"/>
</dbReference>
<dbReference type="EMBL" id="JAACNH010000003">
    <property type="protein sequence ID" value="KAG8449579.1"/>
    <property type="molecule type" value="Genomic_DNA"/>
</dbReference>
<evidence type="ECO:0000256" key="1">
    <source>
        <dbReference type="SAM" id="MobiDB-lite"/>
    </source>
</evidence>
<dbReference type="GO" id="GO:0007165">
    <property type="term" value="P:signal transduction"/>
    <property type="evidence" value="ECO:0007669"/>
    <property type="project" value="InterPro"/>
</dbReference>
<dbReference type="Proteomes" id="UP000812440">
    <property type="component" value="Chromosome 8_10"/>
</dbReference>
<feature type="domain" description="Rho-GAP" evidence="2">
    <location>
        <begin position="52"/>
        <end position="243"/>
    </location>
</feature>
<dbReference type="PROSITE" id="PS50238">
    <property type="entry name" value="RHOGAP"/>
    <property type="match status" value="1"/>
</dbReference>